<keyword evidence="16" id="KW-1185">Reference proteome</keyword>
<keyword evidence="8" id="KW-0862">Zinc</keyword>
<keyword evidence="6" id="KW-0479">Metal-binding</keyword>
<dbReference type="RefSeq" id="WP_110672930.1">
    <property type="nucleotide sequence ID" value="NZ_PYBW01000139.1"/>
</dbReference>
<keyword evidence="10" id="KW-0482">Metalloprotease</keyword>
<evidence type="ECO:0000256" key="1">
    <source>
        <dbReference type="ARBA" id="ARBA00001947"/>
    </source>
</evidence>
<gene>
    <name evidence="15" type="ORF">C7C46_29175</name>
</gene>
<evidence type="ECO:0000256" key="9">
    <source>
        <dbReference type="ARBA" id="ARBA00022989"/>
    </source>
</evidence>
<evidence type="ECO:0000256" key="2">
    <source>
        <dbReference type="ARBA" id="ARBA00004651"/>
    </source>
</evidence>
<dbReference type="GO" id="GO:0005886">
    <property type="term" value="C:plasma membrane"/>
    <property type="evidence" value="ECO:0007669"/>
    <property type="project" value="UniProtKB-SubCell"/>
</dbReference>
<dbReference type="OrthoDB" id="155290at2"/>
<evidence type="ECO:0000313" key="16">
    <source>
        <dbReference type="Proteomes" id="UP000248039"/>
    </source>
</evidence>
<dbReference type="Gene3D" id="3.30.2010.10">
    <property type="entry name" value="Metalloproteases ('zincins'), catalytic domain"/>
    <property type="match status" value="1"/>
</dbReference>
<evidence type="ECO:0000256" key="7">
    <source>
        <dbReference type="ARBA" id="ARBA00022801"/>
    </source>
</evidence>
<dbReference type="EMBL" id="PYBW01000139">
    <property type="protein sequence ID" value="PYC68360.1"/>
    <property type="molecule type" value="Genomic_DNA"/>
</dbReference>
<dbReference type="GO" id="GO:0046872">
    <property type="term" value="F:metal ion binding"/>
    <property type="evidence" value="ECO:0007669"/>
    <property type="project" value="UniProtKB-KW"/>
</dbReference>
<comment type="cofactor">
    <cofactor evidence="1">
        <name>Zn(2+)</name>
        <dbReference type="ChEBI" id="CHEBI:29105"/>
    </cofactor>
</comment>
<organism evidence="15 16">
    <name type="scientific">Streptomyces tateyamensis</name>
    <dbReference type="NCBI Taxonomy" id="565073"/>
    <lineage>
        <taxon>Bacteria</taxon>
        <taxon>Bacillati</taxon>
        <taxon>Actinomycetota</taxon>
        <taxon>Actinomycetes</taxon>
        <taxon>Kitasatosporales</taxon>
        <taxon>Streptomycetaceae</taxon>
        <taxon>Streptomyces</taxon>
    </lineage>
</organism>
<dbReference type="AlphaFoldDB" id="A0A2V4MU71"/>
<keyword evidence="11 13" id="KW-0472">Membrane</keyword>
<dbReference type="GO" id="GO:0006508">
    <property type="term" value="P:proteolysis"/>
    <property type="evidence" value="ECO:0007669"/>
    <property type="project" value="UniProtKB-KW"/>
</dbReference>
<reference evidence="15 16" key="1">
    <citation type="submission" date="2018-03" db="EMBL/GenBank/DDBJ databases">
        <title>Bioinformatic expansion and discovery of thiopeptide antibiotics.</title>
        <authorList>
            <person name="Schwalen C.J."/>
            <person name="Hudson G.A."/>
            <person name="Mitchell D.A."/>
        </authorList>
    </citation>
    <scope>NUCLEOTIDE SEQUENCE [LARGE SCALE GENOMIC DNA]</scope>
    <source>
        <strain evidence="15 16">ATCC 21389</strain>
    </source>
</reference>
<feature type="transmembrane region" description="Helical" evidence="13">
    <location>
        <begin position="137"/>
        <end position="156"/>
    </location>
</feature>
<proteinExistence type="predicted"/>
<feature type="domain" description="Peptidase M48" evidence="14">
    <location>
        <begin position="129"/>
        <end position="320"/>
    </location>
</feature>
<keyword evidence="3" id="KW-1003">Cell membrane</keyword>
<comment type="subcellular location">
    <subcellularLocation>
        <location evidence="2">Cell membrane</location>
        <topology evidence="2">Multi-pass membrane protein</topology>
    </subcellularLocation>
</comment>
<evidence type="ECO:0000313" key="15">
    <source>
        <dbReference type="EMBL" id="PYC68360.1"/>
    </source>
</evidence>
<evidence type="ECO:0000256" key="3">
    <source>
        <dbReference type="ARBA" id="ARBA00022475"/>
    </source>
</evidence>
<name>A0A2V4MU71_9ACTN</name>
<dbReference type="GO" id="GO:0004222">
    <property type="term" value="F:metalloendopeptidase activity"/>
    <property type="evidence" value="ECO:0007669"/>
    <property type="project" value="InterPro"/>
</dbReference>
<evidence type="ECO:0000256" key="6">
    <source>
        <dbReference type="ARBA" id="ARBA00022723"/>
    </source>
</evidence>
<keyword evidence="7" id="KW-0378">Hydrolase</keyword>
<feature type="transmembrane region" description="Helical" evidence="13">
    <location>
        <begin position="12"/>
        <end position="34"/>
    </location>
</feature>
<comment type="caution">
    <text evidence="15">The sequence shown here is derived from an EMBL/GenBank/DDBJ whole genome shotgun (WGS) entry which is preliminary data.</text>
</comment>
<evidence type="ECO:0000256" key="12">
    <source>
        <dbReference type="SAM" id="MobiDB-lite"/>
    </source>
</evidence>
<feature type="transmembrane region" description="Helical" evidence="13">
    <location>
        <begin position="46"/>
        <end position="67"/>
    </location>
</feature>
<feature type="region of interest" description="Disordered" evidence="12">
    <location>
        <begin position="522"/>
        <end position="551"/>
    </location>
</feature>
<evidence type="ECO:0000256" key="10">
    <source>
        <dbReference type="ARBA" id="ARBA00023049"/>
    </source>
</evidence>
<feature type="compositionally biased region" description="Basic and acidic residues" evidence="12">
    <location>
        <begin position="403"/>
        <end position="413"/>
    </location>
</feature>
<keyword evidence="9 13" id="KW-1133">Transmembrane helix</keyword>
<dbReference type="InterPro" id="IPR050083">
    <property type="entry name" value="HtpX_protease"/>
</dbReference>
<dbReference type="Proteomes" id="UP000248039">
    <property type="component" value="Unassembled WGS sequence"/>
</dbReference>
<dbReference type="Pfam" id="PF01435">
    <property type="entry name" value="Peptidase_M48"/>
    <property type="match status" value="1"/>
</dbReference>
<evidence type="ECO:0000259" key="14">
    <source>
        <dbReference type="Pfam" id="PF01435"/>
    </source>
</evidence>
<dbReference type="CDD" id="cd07328">
    <property type="entry name" value="M48_Ste24p_like"/>
    <property type="match status" value="1"/>
</dbReference>
<dbReference type="InterPro" id="IPR001915">
    <property type="entry name" value="Peptidase_M48"/>
</dbReference>
<dbReference type="PANTHER" id="PTHR43221">
    <property type="entry name" value="PROTEASE HTPX"/>
    <property type="match status" value="1"/>
</dbReference>
<feature type="region of interest" description="Disordered" evidence="12">
    <location>
        <begin position="403"/>
        <end position="422"/>
    </location>
</feature>
<keyword evidence="5 13" id="KW-0812">Transmembrane</keyword>
<sequence>MTFRLRAVRALVLLAGFYLMGAVLLVAMAVLDWLLVTHLLSERAAWFEGAVLTVTVFLAAAIVRGVFASLRAGRLGPVPHAVAVTAQDQPELWEEIRAAALVTGERPPDEVYLVGDVNAGVAEQSRLLGLLPGRRRMLLGLPLLAGLTITQLRAVLTHEFGHYGNRDTRLGGITMRGRQAVLHTVEVFRRGGTWMHFSIGRLYAGYARMYLRASQSVARDQELAADQVAAQHAGRDATASALRTLPILDAAHAHYLKTYAAMGGPLDALPPVGEVHGGFRRLLAARTAEQLAGFSAGKRPPRPRPYDSHPSTAERIALIEALPPGDRTNGSTNEPAALTLLRDPDHVFAALEARTLPQEAALMRHMSWDDLVMARAVVDAEGWSQPLRLAVARALWSSARDAERAAPARRDATAEAAADPELPDLEEVMDAFDRGLLWTAIADRLPKSPQAARLTGPSARNFIRPRVFDGLAGMVHLRLIASGHATADIAWSGQPGLALPDAWERGMDDALDAAIADTPDTRPLRALLADNPGAANRDDESAAGMTSSRHV</sequence>
<accession>A0A2V4MU71</accession>
<evidence type="ECO:0000256" key="4">
    <source>
        <dbReference type="ARBA" id="ARBA00022670"/>
    </source>
</evidence>
<protein>
    <submittedName>
        <fullName evidence="15">Peptidase</fullName>
    </submittedName>
</protein>
<keyword evidence="4" id="KW-0645">Protease</keyword>
<evidence type="ECO:0000256" key="8">
    <source>
        <dbReference type="ARBA" id="ARBA00022833"/>
    </source>
</evidence>
<evidence type="ECO:0000256" key="11">
    <source>
        <dbReference type="ARBA" id="ARBA00023136"/>
    </source>
</evidence>
<dbReference type="PANTHER" id="PTHR43221:SF1">
    <property type="entry name" value="PROTEASE HTPX"/>
    <property type="match status" value="1"/>
</dbReference>
<evidence type="ECO:0000256" key="5">
    <source>
        <dbReference type="ARBA" id="ARBA00022692"/>
    </source>
</evidence>
<evidence type="ECO:0000256" key="13">
    <source>
        <dbReference type="SAM" id="Phobius"/>
    </source>
</evidence>